<evidence type="ECO:0000259" key="17">
    <source>
        <dbReference type="Pfam" id="PF01583"/>
    </source>
</evidence>
<dbReference type="GO" id="GO:0070814">
    <property type="term" value="P:hydrogen sulfide biosynthetic process"/>
    <property type="evidence" value="ECO:0007669"/>
    <property type="project" value="UniProtKB-UniRule"/>
</dbReference>
<evidence type="ECO:0000313" key="19">
    <source>
        <dbReference type="Proteomes" id="UP000095347"/>
    </source>
</evidence>
<dbReference type="PANTHER" id="PTHR11055">
    <property type="entry name" value="BIFUNCTIONAL 3'-PHOSPHOADENOSINE 5'-PHOSPHOSULFATE SYNTHASE"/>
    <property type="match status" value="1"/>
</dbReference>
<dbReference type="STRING" id="28181.BEN30_10680"/>
<accession>A0A1E5Q6Z8</accession>
<dbReference type="NCBIfam" id="NF003013">
    <property type="entry name" value="PRK03846.1"/>
    <property type="match status" value="1"/>
</dbReference>
<keyword evidence="8 13" id="KW-0418">Kinase</keyword>
<feature type="domain" description="APS kinase" evidence="17">
    <location>
        <begin position="28"/>
        <end position="176"/>
    </location>
</feature>
<evidence type="ECO:0000256" key="12">
    <source>
        <dbReference type="ARBA" id="ARBA00031464"/>
    </source>
</evidence>
<evidence type="ECO:0000256" key="13">
    <source>
        <dbReference type="HAMAP-Rule" id="MF_00065"/>
    </source>
</evidence>
<dbReference type="Pfam" id="PF01583">
    <property type="entry name" value="APS_kinase"/>
    <property type="match status" value="1"/>
</dbReference>
<evidence type="ECO:0000256" key="3">
    <source>
        <dbReference type="ARBA" id="ARBA00004806"/>
    </source>
</evidence>
<dbReference type="FunFam" id="3.40.50.300:FF:000212">
    <property type="entry name" value="Adenylyl-sulfate kinase"/>
    <property type="match status" value="1"/>
</dbReference>
<evidence type="ECO:0000256" key="10">
    <source>
        <dbReference type="ARBA" id="ARBA00029724"/>
    </source>
</evidence>
<keyword evidence="16" id="KW-0812">Transmembrane</keyword>
<comment type="caution">
    <text evidence="18">The sequence shown here is derived from an EMBL/GenBank/DDBJ whole genome shotgun (WGS) entry which is preliminary data.</text>
</comment>
<dbReference type="PANTHER" id="PTHR11055:SF1">
    <property type="entry name" value="PAPS SYNTHETASE, ISOFORM D"/>
    <property type="match status" value="1"/>
</dbReference>
<dbReference type="InterPro" id="IPR027417">
    <property type="entry name" value="P-loop_NTPase"/>
</dbReference>
<evidence type="ECO:0000256" key="8">
    <source>
        <dbReference type="ARBA" id="ARBA00022777"/>
    </source>
</evidence>
<evidence type="ECO:0000313" key="18">
    <source>
        <dbReference type="EMBL" id="OEJ66858.1"/>
    </source>
</evidence>
<dbReference type="OrthoDB" id="9804504at2"/>
<reference evidence="19" key="1">
    <citation type="submission" date="2016-07" db="EMBL/GenBank/DDBJ databases">
        <authorList>
            <person name="Florea S."/>
            <person name="Webb J.S."/>
            <person name="Jaromczyk J."/>
            <person name="Schardl C.L."/>
        </authorList>
    </citation>
    <scope>NUCLEOTIDE SEQUENCE [LARGE SCALE GENOMIC DNA]</scope>
    <source>
        <strain evidence="19">MV-1</strain>
    </source>
</reference>
<comment type="pathway">
    <text evidence="3 13 14">Sulfur metabolism; hydrogen sulfide biosynthesis; sulfite from sulfate: step 2/3.</text>
</comment>
<evidence type="ECO:0000256" key="9">
    <source>
        <dbReference type="ARBA" id="ARBA00022840"/>
    </source>
</evidence>
<evidence type="ECO:0000256" key="16">
    <source>
        <dbReference type="SAM" id="Phobius"/>
    </source>
</evidence>
<dbReference type="NCBIfam" id="TIGR00455">
    <property type="entry name" value="apsK"/>
    <property type="match status" value="1"/>
</dbReference>
<feature type="compositionally biased region" description="Basic and acidic residues" evidence="15">
    <location>
        <begin position="10"/>
        <end position="22"/>
    </location>
</feature>
<evidence type="ECO:0000256" key="11">
    <source>
        <dbReference type="ARBA" id="ARBA00031393"/>
    </source>
</evidence>
<evidence type="ECO:0000256" key="5">
    <source>
        <dbReference type="ARBA" id="ARBA00012121"/>
    </source>
</evidence>
<dbReference type="RefSeq" id="WP_069958066.1">
    <property type="nucleotide sequence ID" value="NZ_MCGG01000027.1"/>
</dbReference>
<keyword evidence="9 13" id="KW-0067">ATP-binding</keyword>
<keyword evidence="16" id="KW-1133">Transmembrane helix</keyword>
<feature type="active site" description="Phosphoserine intermediate" evidence="13">
    <location>
        <position position="109"/>
    </location>
</feature>
<name>A0A1E5Q6Z8_9PROT</name>
<proteinExistence type="inferred from homology"/>
<keyword evidence="6 13" id="KW-0808">Transferase</keyword>
<comment type="function">
    <text evidence="2 13 14">Catalyzes the synthesis of activated sulfate.</text>
</comment>
<evidence type="ECO:0000256" key="4">
    <source>
        <dbReference type="ARBA" id="ARBA00007008"/>
    </source>
</evidence>
<keyword evidence="19" id="KW-1185">Reference proteome</keyword>
<sequence>MSQKSQNITRVDHRIKATERHSKNGHRGGVVWFTGLSGSGKSTLAFTLEKHLFDKGFQAYVLDGDNIRHGLSGNLGFSESDRRENIRRVSEVAGLFAEAGIIAIAAFISPYHEERQLARKIGGKNFVEVFLSADVEVCETRDPKGLYKKARAGEIKDFTGIDAPYERPEQAELVLDTGRLSVEACTEQLVQLIDSRFRL</sequence>
<evidence type="ECO:0000256" key="7">
    <source>
        <dbReference type="ARBA" id="ARBA00022741"/>
    </source>
</evidence>
<evidence type="ECO:0000256" key="6">
    <source>
        <dbReference type="ARBA" id="ARBA00022679"/>
    </source>
</evidence>
<feature type="binding site" evidence="13">
    <location>
        <begin position="35"/>
        <end position="42"/>
    </location>
    <ligand>
        <name>ATP</name>
        <dbReference type="ChEBI" id="CHEBI:30616"/>
    </ligand>
</feature>
<dbReference type="Gene3D" id="3.40.50.300">
    <property type="entry name" value="P-loop containing nucleotide triphosphate hydrolases"/>
    <property type="match status" value="1"/>
</dbReference>
<dbReference type="SUPFAM" id="SSF52540">
    <property type="entry name" value="P-loop containing nucleoside triphosphate hydrolases"/>
    <property type="match status" value="1"/>
</dbReference>
<keyword evidence="16" id="KW-0472">Membrane</keyword>
<comment type="similarity">
    <text evidence="4 13 14">Belongs to the APS kinase family.</text>
</comment>
<dbReference type="EC" id="2.7.1.25" evidence="5 13"/>
<dbReference type="InterPro" id="IPR059117">
    <property type="entry name" value="APS_kinase_dom"/>
</dbReference>
<dbReference type="AlphaFoldDB" id="A0A1E5Q6Z8"/>
<gene>
    <name evidence="13" type="primary">cysC</name>
    <name evidence="18" type="ORF">BEN30_10680</name>
</gene>
<evidence type="ECO:0000256" key="2">
    <source>
        <dbReference type="ARBA" id="ARBA00002632"/>
    </source>
</evidence>
<evidence type="ECO:0000256" key="15">
    <source>
        <dbReference type="SAM" id="MobiDB-lite"/>
    </source>
</evidence>
<dbReference type="InterPro" id="IPR002891">
    <property type="entry name" value="APS"/>
</dbReference>
<dbReference type="HAMAP" id="MF_00065">
    <property type="entry name" value="Adenylyl_sulf_kinase"/>
    <property type="match status" value="1"/>
</dbReference>
<dbReference type="GO" id="GO:0005524">
    <property type="term" value="F:ATP binding"/>
    <property type="evidence" value="ECO:0007669"/>
    <property type="project" value="UniProtKB-UniRule"/>
</dbReference>
<evidence type="ECO:0000256" key="14">
    <source>
        <dbReference type="RuleBase" id="RU004347"/>
    </source>
</evidence>
<dbReference type="UniPathway" id="UPA00140">
    <property type="reaction ID" value="UER00205"/>
</dbReference>
<dbReference type="EMBL" id="MCGG01000027">
    <property type="protein sequence ID" value="OEJ66858.1"/>
    <property type="molecule type" value="Genomic_DNA"/>
</dbReference>
<comment type="catalytic activity">
    <reaction evidence="1 13 14">
        <text>adenosine 5'-phosphosulfate + ATP = 3'-phosphoadenylyl sulfate + ADP + H(+)</text>
        <dbReference type="Rhea" id="RHEA:24152"/>
        <dbReference type="ChEBI" id="CHEBI:15378"/>
        <dbReference type="ChEBI" id="CHEBI:30616"/>
        <dbReference type="ChEBI" id="CHEBI:58243"/>
        <dbReference type="ChEBI" id="CHEBI:58339"/>
        <dbReference type="ChEBI" id="CHEBI:456216"/>
        <dbReference type="EC" id="2.7.1.25"/>
    </reaction>
</comment>
<organism evidence="18 19">
    <name type="scientific">Magnetovibrio blakemorei</name>
    <dbReference type="NCBI Taxonomy" id="28181"/>
    <lineage>
        <taxon>Bacteria</taxon>
        <taxon>Pseudomonadati</taxon>
        <taxon>Pseudomonadota</taxon>
        <taxon>Alphaproteobacteria</taxon>
        <taxon>Rhodospirillales</taxon>
        <taxon>Magnetovibrionaceae</taxon>
        <taxon>Magnetovibrio</taxon>
    </lineage>
</organism>
<dbReference type="Proteomes" id="UP000095347">
    <property type="component" value="Unassembled WGS sequence"/>
</dbReference>
<evidence type="ECO:0000256" key="1">
    <source>
        <dbReference type="ARBA" id="ARBA00001823"/>
    </source>
</evidence>
<dbReference type="CDD" id="cd02027">
    <property type="entry name" value="APSK"/>
    <property type="match status" value="1"/>
</dbReference>
<feature type="region of interest" description="Disordered" evidence="15">
    <location>
        <begin position="1"/>
        <end position="24"/>
    </location>
</feature>
<dbReference type="GO" id="GO:0004020">
    <property type="term" value="F:adenylylsulfate kinase activity"/>
    <property type="evidence" value="ECO:0007669"/>
    <property type="project" value="UniProtKB-UniRule"/>
</dbReference>
<keyword evidence="13" id="KW-0597">Phosphoprotein</keyword>
<dbReference type="GO" id="GO:0000103">
    <property type="term" value="P:sulfate assimilation"/>
    <property type="evidence" value="ECO:0007669"/>
    <property type="project" value="UniProtKB-UniRule"/>
</dbReference>
<protein>
    <recommendedName>
        <fullName evidence="5 13">Adenylyl-sulfate kinase</fullName>
        <ecNumber evidence="5 13">2.7.1.25</ecNumber>
    </recommendedName>
    <alternativeName>
        <fullName evidence="11 13">APS kinase</fullName>
    </alternativeName>
    <alternativeName>
        <fullName evidence="12 13">ATP adenosine-5'-phosphosulfate 3'-phosphotransferase</fullName>
    </alternativeName>
    <alternativeName>
        <fullName evidence="10 13">Adenosine-5'-phosphosulfate kinase</fullName>
    </alternativeName>
</protein>
<feature type="transmembrane region" description="Helical" evidence="16">
    <location>
        <begin position="92"/>
        <end position="111"/>
    </location>
</feature>
<keyword evidence="7 13" id="KW-0547">Nucleotide-binding</keyword>